<organism evidence="1 3">
    <name type="scientific">Araneus ventricosus</name>
    <name type="common">Orbweaver spider</name>
    <name type="synonym">Epeira ventricosa</name>
    <dbReference type="NCBI Taxonomy" id="182803"/>
    <lineage>
        <taxon>Eukaryota</taxon>
        <taxon>Metazoa</taxon>
        <taxon>Ecdysozoa</taxon>
        <taxon>Arthropoda</taxon>
        <taxon>Chelicerata</taxon>
        <taxon>Arachnida</taxon>
        <taxon>Araneae</taxon>
        <taxon>Araneomorphae</taxon>
        <taxon>Entelegynae</taxon>
        <taxon>Araneoidea</taxon>
        <taxon>Araneidae</taxon>
        <taxon>Araneus</taxon>
    </lineage>
</organism>
<dbReference type="Proteomes" id="UP000499080">
    <property type="component" value="Unassembled WGS sequence"/>
</dbReference>
<gene>
    <name evidence="1" type="ORF">AVEN_165914_1</name>
    <name evidence="2" type="ORF">AVEN_258613_1</name>
</gene>
<proteinExistence type="predicted"/>
<name>A0A4Y2FFV0_ARAVE</name>
<evidence type="ECO:0000313" key="1">
    <source>
        <dbReference type="EMBL" id="GBM39205.1"/>
    </source>
</evidence>
<dbReference type="AlphaFoldDB" id="A0A4Y2FFV0"/>
<reference evidence="1 3" key="1">
    <citation type="journal article" date="2019" name="Sci. Rep.">
        <title>Orb-weaving spider Araneus ventricosus genome elucidates the spidroin gene catalogue.</title>
        <authorList>
            <person name="Kono N."/>
            <person name="Nakamura H."/>
            <person name="Ohtoshi R."/>
            <person name="Moran D.A.P."/>
            <person name="Shinohara A."/>
            <person name="Yoshida Y."/>
            <person name="Fujiwara M."/>
            <person name="Mori M."/>
            <person name="Tomita M."/>
            <person name="Arakawa K."/>
        </authorList>
    </citation>
    <scope>NUCLEOTIDE SEQUENCE [LARGE SCALE GENOMIC DNA]</scope>
</reference>
<feature type="non-terminal residue" evidence="1">
    <location>
        <position position="205"/>
    </location>
</feature>
<sequence>MAWACPQQLMVHASFGNFSFLLRVFKSTTPVRAIPVSSYCNQLIPPFACWWGGSLPAGPPPALHPSSVAGPVWVFLHHHLQAASPSHYCTHQGERDLMPLSEGVGPRPVTTIRTPASALELLQRPSVRYIRRGMHQTAVVRYALIHRFDLRFVGDSRGKTNYIRTPPNVNCASICVPRITDNIWLASNQKHRPLLRASCLRTARQ</sequence>
<accession>A0A4Y2FFV0</accession>
<comment type="caution">
    <text evidence="1">The sequence shown here is derived from an EMBL/GenBank/DDBJ whole genome shotgun (WGS) entry which is preliminary data.</text>
</comment>
<protein>
    <submittedName>
        <fullName evidence="1">Uncharacterized protein</fullName>
    </submittedName>
</protein>
<dbReference type="EMBL" id="BGPR01095633">
    <property type="protein sequence ID" value="GBM39226.1"/>
    <property type="molecule type" value="Genomic_DNA"/>
</dbReference>
<evidence type="ECO:0000313" key="2">
    <source>
        <dbReference type="EMBL" id="GBM39226.1"/>
    </source>
</evidence>
<keyword evidence="3" id="KW-1185">Reference proteome</keyword>
<dbReference type="EMBL" id="BGPR01095628">
    <property type="protein sequence ID" value="GBM39205.1"/>
    <property type="molecule type" value="Genomic_DNA"/>
</dbReference>
<evidence type="ECO:0000313" key="3">
    <source>
        <dbReference type="Proteomes" id="UP000499080"/>
    </source>
</evidence>